<protein>
    <submittedName>
        <fullName evidence="1">Uncharacterized protein</fullName>
    </submittedName>
</protein>
<reference evidence="1" key="1">
    <citation type="submission" date="2020-06" db="EMBL/GenBank/DDBJ databases">
        <authorList>
            <person name="Li T."/>
            <person name="Hu X."/>
            <person name="Zhang T."/>
            <person name="Song X."/>
            <person name="Zhang H."/>
            <person name="Dai N."/>
            <person name="Sheng W."/>
            <person name="Hou X."/>
            <person name="Wei L."/>
        </authorList>
    </citation>
    <scope>NUCLEOTIDE SEQUENCE</scope>
    <source>
        <strain evidence="1">KEN1</strain>
        <tissue evidence="1">Leaf</tissue>
    </source>
</reference>
<gene>
    <name evidence="1" type="ORF">Slati_0615800</name>
</gene>
<dbReference type="EMBL" id="JACGWN010000002">
    <property type="protein sequence ID" value="KAL0459886.1"/>
    <property type="molecule type" value="Genomic_DNA"/>
</dbReference>
<accession>A0AAW2Y2K8</accession>
<name>A0AAW2Y2K8_9LAMI</name>
<organism evidence="1">
    <name type="scientific">Sesamum latifolium</name>
    <dbReference type="NCBI Taxonomy" id="2727402"/>
    <lineage>
        <taxon>Eukaryota</taxon>
        <taxon>Viridiplantae</taxon>
        <taxon>Streptophyta</taxon>
        <taxon>Embryophyta</taxon>
        <taxon>Tracheophyta</taxon>
        <taxon>Spermatophyta</taxon>
        <taxon>Magnoliopsida</taxon>
        <taxon>eudicotyledons</taxon>
        <taxon>Gunneridae</taxon>
        <taxon>Pentapetalae</taxon>
        <taxon>asterids</taxon>
        <taxon>lamiids</taxon>
        <taxon>Lamiales</taxon>
        <taxon>Pedaliaceae</taxon>
        <taxon>Sesamum</taxon>
    </lineage>
</organism>
<reference evidence="1" key="2">
    <citation type="journal article" date="2024" name="Plant">
        <title>Genomic evolution and insights into agronomic trait innovations of Sesamum species.</title>
        <authorList>
            <person name="Miao H."/>
            <person name="Wang L."/>
            <person name="Qu L."/>
            <person name="Liu H."/>
            <person name="Sun Y."/>
            <person name="Le M."/>
            <person name="Wang Q."/>
            <person name="Wei S."/>
            <person name="Zheng Y."/>
            <person name="Lin W."/>
            <person name="Duan Y."/>
            <person name="Cao H."/>
            <person name="Xiong S."/>
            <person name="Wang X."/>
            <person name="Wei L."/>
            <person name="Li C."/>
            <person name="Ma Q."/>
            <person name="Ju M."/>
            <person name="Zhao R."/>
            <person name="Li G."/>
            <person name="Mu C."/>
            <person name="Tian Q."/>
            <person name="Mei H."/>
            <person name="Zhang T."/>
            <person name="Gao T."/>
            <person name="Zhang H."/>
        </authorList>
    </citation>
    <scope>NUCLEOTIDE SEQUENCE</scope>
    <source>
        <strain evidence="1">KEN1</strain>
    </source>
</reference>
<dbReference type="AlphaFoldDB" id="A0AAW2Y2K8"/>
<evidence type="ECO:0000313" key="1">
    <source>
        <dbReference type="EMBL" id="KAL0459886.1"/>
    </source>
</evidence>
<sequence length="61" mass="7063">MRGEGAQLAINGSRLLQELDVPSAPRALRWLRSYTFRRYAEYHLVSSDSQFLHHGNEKFAD</sequence>
<proteinExistence type="predicted"/>
<comment type="caution">
    <text evidence="1">The sequence shown here is derived from an EMBL/GenBank/DDBJ whole genome shotgun (WGS) entry which is preliminary data.</text>
</comment>